<dbReference type="GO" id="GO:0016788">
    <property type="term" value="F:hydrolase activity, acting on ester bonds"/>
    <property type="evidence" value="ECO:0007669"/>
    <property type="project" value="UniProtKB-UniRule"/>
</dbReference>
<dbReference type="PANTHER" id="PTHR33317:SF4">
    <property type="entry name" value="POLYNUCLEOTIDYL TRANSFERASE, RIBONUCLEASE H-LIKE SUPERFAMILY PROTEIN"/>
    <property type="match status" value="1"/>
</dbReference>
<dbReference type="NCBIfam" id="TIGR00250">
    <property type="entry name" value="RNAse_H_YqgF"/>
    <property type="match status" value="1"/>
</dbReference>
<dbReference type="EMBL" id="UWJD01000002">
    <property type="protein sequence ID" value="VCT85252.1"/>
    <property type="molecule type" value="Genomic_DNA"/>
</dbReference>
<evidence type="ECO:0000313" key="10">
    <source>
        <dbReference type="Proteomes" id="UP000431451"/>
    </source>
</evidence>
<dbReference type="AlphaFoldDB" id="A0A653ATW4"/>
<dbReference type="GO" id="GO:0005829">
    <property type="term" value="C:cytosol"/>
    <property type="evidence" value="ECO:0007669"/>
    <property type="project" value="TreeGrafter"/>
</dbReference>
<organism evidence="9 10">
    <name type="scientific">Clostridium neonatale</name>
    <dbReference type="NCBI Taxonomy" id="137838"/>
    <lineage>
        <taxon>Bacteria</taxon>
        <taxon>Bacillati</taxon>
        <taxon>Bacillota</taxon>
        <taxon>Clostridia</taxon>
        <taxon>Eubacteriales</taxon>
        <taxon>Clostridiaceae</taxon>
        <taxon>Clostridium</taxon>
    </lineage>
</organism>
<dbReference type="InterPro" id="IPR037027">
    <property type="entry name" value="YqgF/RNaseH-like_dom_sf"/>
</dbReference>
<dbReference type="Proteomes" id="UP000789738">
    <property type="component" value="Unassembled WGS sequence"/>
</dbReference>
<evidence type="ECO:0000256" key="5">
    <source>
        <dbReference type="HAMAP-Rule" id="MF_00651"/>
    </source>
</evidence>
<evidence type="ECO:0000313" key="8">
    <source>
        <dbReference type="EMBL" id="CAI3597662.1"/>
    </source>
</evidence>
<evidence type="ECO:0000259" key="6">
    <source>
        <dbReference type="SMART" id="SM00732"/>
    </source>
</evidence>
<evidence type="ECO:0000256" key="4">
    <source>
        <dbReference type="ARBA" id="ARBA00022801"/>
    </source>
</evidence>
<comment type="similarity">
    <text evidence="5">Belongs to the YqgF HJR family.</text>
</comment>
<reference evidence="7" key="2">
    <citation type="submission" date="2021-10" db="EMBL/GenBank/DDBJ databases">
        <authorList>
            <person name="Mesa V."/>
        </authorList>
    </citation>
    <scope>NUCLEOTIDE SEQUENCE</scope>
    <source>
        <strain evidence="7">CC3_PB</strain>
    </source>
</reference>
<sequence>MPVLRVLLIFGSIKVRIIGLDLGQKNIGVAVSDPLGFTAQGLTTIRRTNKENDIQEIKNICAEYNAELLLIGLPKNMNGTIGPSGELAMEFGKLCEDKISIEVKFWDERLTTVAAHKAMLEADLSRNKRKKIVDKVAATYILQGYLDMISK</sequence>
<comment type="function">
    <text evidence="5">Could be a nuclease involved in processing of the 5'-end of pre-16S rRNA.</text>
</comment>
<keyword evidence="1 5" id="KW-0963">Cytoplasm</keyword>
<dbReference type="EC" id="3.1.-.-" evidence="5"/>
<keyword evidence="2 5" id="KW-0690">Ribosome biogenesis</keyword>
<dbReference type="SUPFAM" id="SSF53098">
    <property type="entry name" value="Ribonuclease H-like"/>
    <property type="match status" value="1"/>
</dbReference>
<evidence type="ECO:0000313" key="7">
    <source>
        <dbReference type="EMBL" id="CAG9706312.1"/>
    </source>
</evidence>
<dbReference type="HAMAP" id="MF_00651">
    <property type="entry name" value="Nuclease_YqgF"/>
    <property type="match status" value="1"/>
</dbReference>
<dbReference type="SMART" id="SM00732">
    <property type="entry name" value="YqgFc"/>
    <property type="match status" value="1"/>
</dbReference>
<dbReference type="InterPro" id="IPR006641">
    <property type="entry name" value="YqgF/RNaseH-like_dom"/>
</dbReference>
<dbReference type="Pfam" id="PF03652">
    <property type="entry name" value="RuvX"/>
    <property type="match status" value="1"/>
</dbReference>
<evidence type="ECO:0000256" key="2">
    <source>
        <dbReference type="ARBA" id="ARBA00022517"/>
    </source>
</evidence>
<protein>
    <recommendedName>
        <fullName evidence="5">Putative pre-16S rRNA nuclease</fullName>
        <ecNumber evidence="5">3.1.-.-</ecNumber>
    </recommendedName>
</protein>
<dbReference type="Proteomes" id="UP000431451">
    <property type="component" value="Unassembled WGS sequence"/>
</dbReference>
<accession>A0A653ATW4</accession>
<gene>
    <name evidence="9" type="primary">yrrK</name>
    <name evidence="8" type="ORF">CNEO2_300039</name>
    <name evidence="7" type="ORF">CNEO_42374</name>
    <name evidence="9" type="ORF">CNEONATNEC25_02853</name>
</gene>
<dbReference type="PANTHER" id="PTHR33317">
    <property type="entry name" value="POLYNUCLEOTIDYL TRANSFERASE, RIBONUCLEASE H-LIKE SUPERFAMILY PROTEIN"/>
    <property type="match status" value="1"/>
</dbReference>
<evidence type="ECO:0000256" key="3">
    <source>
        <dbReference type="ARBA" id="ARBA00022722"/>
    </source>
</evidence>
<dbReference type="GO" id="GO:0000967">
    <property type="term" value="P:rRNA 5'-end processing"/>
    <property type="evidence" value="ECO:0007669"/>
    <property type="project" value="UniProtKB-UniRule"/>
</dbReference>
<dbReference type="InterPro" id="IPR012337">
    <property type="entry name" value="RNaseH-like_sf"/>
</dbReference>
<comment type="subcellular location">
    <subcellularLocation>
        <location evidence="5">Cytoplasm</location>
    </subcellularLocation>
</comment>
<keyword evidence="3 5" id="KW-0540">Nuclease</keyword>
<name>A0A653ATW4_9CLOT</name>
<dbReference type="Gene3D" id="3.30.420.140">
    <property type="entry name" value="YqgF/RNase H-like domain"/>
    <property type="match status" value="1"/>
</dbReference>
<evidence type="ECO:0000256" key="1">
    <source>
        <dbReference type="ARBA" id="ARBA00022490"/>
    </source>
</evidence>
<keyword evidence="4 5" id="KW-0378">Hydrolase</keyword>
<dbReference type="CDD" id="cd16964">
    <property type="entry name" value="YqgF"/>
    <property type="match status" value="1"/>
</dbReference>
<evidence type="ECO:0000313" key="9">
    <source>
        <dbReference type="EMBL" id="VCT85252.1"/>
    </source>
</evidence>
<dbReference type="EMBL" id="CAKJVE010000004">
    <property type="protein sequence ID" value="CAG9706312.1"/>
    <property type="molecule type" value="Genomic_DNA"/>
</dbReference>
<reference evidence="9 10" key="1">
    <citation type="submission" date="2018-06" db="EMBL/GenBank/DDBJ databases">
        <authorList>
            <consortium name="IHU Genomes"/>
        </authorList>
    </citation>
    <scope>NUCLEOTIDE SEQUENCE [LARGE SCALE GENOMIC DNA]</scope>
    <source>
        <strain evidence="9 10">NEC25</strain>
    </source>
</reference>
<dbReference type="InterPro" id="IPR005227">
    <property type="entry name" value="YqgF"/>
</dbReference>
<dbReference type="Proteomes" id="UP001189143">
    <property type="component" value="Unassembled WGS sequence"/>
</dbReference>
<dbReference type="GO" id="GO:0004518">
    <property type="term" value="F:nuclease activity"/>
    <property type="evidence" value="ECO:0007669"/>
    <property type="project" value="UniProtKB-KW"/>
</dbReference>
<proteinExistence type="inferred from homology"/>
<feature type="domain" description="YqgF/RNase H-like" evidence="6">
    <location>
        <begin position="15"/>
        <end position="115"/>
    </location>
</feature>
<dbReference type="EMBL" id="CAMTCP010000227">
    <property type="protein sequence ID" value="CAI3597662.1"/>
    <property type="molecule type" value="Genomic_DNA"/>
</dbReference>
<reference evidence="8" key="3">
    <citation type="submission" date="2022-10" db="EMBL/GenBank/DDBJ databases">
        <authorList>
            <person name="Aires J."/>
            <person name="Mesa V."/>
        </authorList>
    </citation>
    <scope>NUCLEOTIDE SEQUENCE</scope>
    <source>
        <strain evidence="8">Clostridium neonatale JD116</strain>
    </source>
</reference>